<evidence type="ECO:0000256" key="1">
    <source>
        <dbReference type="ARBA" id="ARBA00010211"/>
    </source>
</evidence>
<dbReference type="InterPro" id="IPR011234">
    <property type="entry name" value="Fumarylacetoacetase-like_C"/>
</dbReference>
<evidence type="ECO:0000259" key="3">
    <source>
        <dbReference type="Pfam" id="PF01557"/>
    </source>
</evidence>
<dbReference type="InterPro" id="IPR051121">
    <property type="entry name" value="FAH"/>
</dbReference>
<dbReference type="PANTHER" id="PTHR42796">
    <property type="entry name" value="FUMARYLACETOACETATE HYDROLASE DOMAIN-CONTAINING PROTEIN 2A-RELATED"/>
    <property type="match status" value="1"/>
</dbReference>
<evidence type="ECO:0000256" key="2">
    <source>
        <dbReference type="ARBA" id="ARBA00022723"/>
    </source>
</evidence>
<evidence type="ECO:0000313" key="5">
    <source>
        <dbReference type="Proteomes" id="UP001165590"/>
    </source>
</evidence>
<sequence>MSVNVARTDDGWWVENEGRLTPIRTRAGTTAELLADRSEVDEAANAPDPEGPRLTDVELRSPVTVPARVVAQMVNYRSHAHDSGFDPDTVPPAFFRKSSGSVCGPTADIRCPEHVHFLDYEVELGLVIGRRMEVGTSIDEGELAEFVAGLVVTNDVSARDIQLTRTQFYESKSYPTFTPVGPFLTLVDDADLAALEKLRLTLSVNGEVRQDSTAADMIVKPVRALNLLARFQALDVGDLVLTGTPGGTALKSPGAVAEKIGALLPTAVKWRTFFRNQARNPRYLKDGDVVAATITDAARGIDLGQQTNIVRGPARRAAL</sequence>
<keyword evidence="2" id="KW-0479">Metal-binding</keyword>
<feature type="domain" description="Fumarylacetoacetase-like C-terminal" evidence="3">
    <location>
        <begin position="69"/>
        <end position="309"/>
    </location>
</feature>
<comment type="similarity">
    <text evidence="1">Belongs to the FAH family.</text>
</comment>
<reference evidence="4" key="1">
    <citation type="journal article" date="2022" name="bioRxiv">
        <title>Discovery and biosynthetic assessment of Streptomyces ortus sp nov. isolated from a deep-sea sponge.</title>
        <authorList>
            <person name="Williams S.E."/>
        </authorList>
    </citation>
    <scope>NUCLEOTIDE SEQUENCE</scope>
    <source>
        <strain evidence="4">A15ISP2-DRY2</strain>
    </source>
</reference>
<evidence type="ECO:0000313" key="4">
    <source>
        <dbReference type="EMBL" id="MCX4233246.1"/>
    </source>
</evidence>
<dbReference type="EMBL" id="JAIFZO010000002">
    <property type="protein sequence ID" value="MCX4233246.1"/>
    <property type="molecule type" value="Genomic_DNA"/>
</dbReference>
<dbReference type="InterPro" id="IPR036663">
    <property type="entry name" value="Fumarylacetoacetase_C_sf"/>
</dbReference>
<dbReference type="Proteomes" id="UP001165590">
    <property type="component" value="Unassembled WGS sequence"/>
</dbReference>
<keyword evidence="4" id="KW-0378">Hydrolase</keyword>
<dbReference type="Gene3D" id="3.90.850.10">
    <property type="entry name" value="Fumarylacetoacetase-like, C-terminal domain"/>
    <property type="match status" value="1"/>
</dbReference>
<dbReference type="RefSeq" id="WP_267026200.1">
    <property type="nucleotide sequence ID" value="NZ_JAIFZO010000002.1"/>
</dbReference>
<dbReference type="SUPFAM" id="SSF56529">
    <property type="entry name" value="FAH"/>
    <property type="match status" value="1"/>
</dbReference>
<comment type="caution">
    <text evidence="4">The sequence shown here is derived from an EMBL/GenBank/DDBJ whole genome shotgun (WGS) entry which is preliminary data.</text>
</comment>
<dbReference type="GO" id="GO:0016787">
    <property type="term" value="F:hydrolase activity"/>
    <property type="evidence" value="ECO:0007669"/>
    <property type="project" value="UniProtKB-KW"/>
</dbReference>
<dbReference type="Pfam" id="PF01557">
    <property type="entry name" value="FAA_hydrolase"/>
    <property type="match status" value="1"/>
</dbReference>
<proteinExistence type="inferred from homology"/>
<gene>
    <name evidence="4" type="ORF">K3769_10700</name>
</gene>
<accession>A0ABT3V0Y7</accession>
<protein>
    <submittedName>
        <fullName evidence="4">Fumarylacetoacetate hydrolase family protein</fullName>
    </submittedName>
</protein>
<dbReference type="PANTHER" id="PTHR42796:SF4">
    <property type="entry name" value="FUMARYLACETOACETATE HYDROLASE DOMAIN-CONTAINING PROTEIN 2A"/>
    <property type="match status" value="1"/>
</dbReference>
<organism evidence="4 5">
    <name type="scientific">Streptomyces ortus</name>
    <dbReference type="NCBI Taxonomy" id="2867268"/>
    <lineage>
        <taxon>Bacteria</taxon>
        <taxon>Bacillati</taxon>
        <taxon>Actinomycetota</taxon>
        <taxon>Actinomycetes</taxon>
        <taxon>Kitasatosporales</taxon>
        <taxon>Streptomycetaceae</taxon>
        <taxon>Streptomyces</taxon>
    </lineage>
</organism>
<keyword evidence="5" id="KW-1185">Reference proteome</keyword>
<name>A0ABT3V0Y7_9ACTN</name>